<dbReference type="EMBL" id="BOLY01000004">
    <property type="protein sequence ID" value="GIZ43336.1"/>
    <property type="molecule type" value="Genomic_DNA"/>
</dbReference>
<dbReference type="RefSeq" id="XP_044657823.1">
    <property type="nucleotide sequence ID" value="XM_044801888.1"/>
</dbReference>
<gene>
    <name evidence="1" type="ORF">CKM354_000656800</name>
</gene>
<accession>A0A9P3FDF8</accession>
<reference evidence="1 2" key="1">
    <citation type="submission" date="2021-01" db="EMBL/GenBank/DDBJ databases">
        <title>Cercospora kikuchii MAFF 305040 whole genome shotgun sequence.</title>
        <authorList>
            <person name="Kashiwa T."/>
            <person name="Suzuki T."/>
        </authorList>
    </citation>
    <scope>NUCLEOTIDE SEQUENCE [LARGE SCALE GENOMIC DNA]</scope>
    <source>
        <strain evidence="1 2">MAFF 305040</strain>
    </source>
</reference>
<protein>
    <submittedName>
        <fullName evidence="1">Uncharacterized protein</fullName>
    </submittedName>
</protein>
<dbReference type="Proteomes" id="UP000825890">
    <property type="component" value="Unassembled WGS sequence"/>
</dbReference>
<comment type="caution">
    <text evidence="1">The sequence shown here is derived from an EMBL/GenBank/DDBJ whole genome shotgun (WGS) entry which is preliminary data.</text>
</comment>
<proteinExistence type="predicted"/>
<dbReference type="OrthoDB" id="4483229at2759"/>
<dbReference type="AlphaFoldDB" id="A0A9P3FDF8"/>
<organism evidence="1 2">
    <name type="scientific">Cercospora kikuchii</name>
    <dbReference type="NCBI Taxonomy" id="84275"/>
    <lineage>
        <taxon>Eukaryota</taxon>
        <taxon>Fungi</taxon>
        <taxon>Dikarya</taxon>
        <taxon>Ascomycota</taxon>
        <taxon>Pezizomycotina</taxon>
        <taxon>Dothideomycetes</taxon>
        <taxon>Dothideomycetidae</taxon>
        <taxon>Mycosphaerellales</taxon>
        <taxon>Mycosphaerellaceae</taxon>
        <taxon>Cercospora</taxon>
    </lineage>
</organism>
<dbReference type="GeneID" id="68292143"/>
<evidence type="ECO:0000313" key="1">
    <source>
        <dbReference type="EMBL" id="GIZ43336.1"/>
    </source>
</evidence>
<sequence length="163" mass="18279">MSAPQEFPMIDNLITISETHSTMESFFVVMDKVTGVYNDETKVGDWTQPTSEHSPFIDKSRMECYLLLRQLSSDTDSDIIHEHFSIVGERALKDGSILLVDGPWGKGEAEGVARTIRVAPEIAQERLLLYNIGEPEIDEDQTIAQEVDDGVLRVEALMDRPPT</sequence>
<name>A0A9P3FDF8_9PEZI</name>
<evidence type="ECO:0000313" key="2">
    <source>
        <dbReference type="Proteomes" id="UP000825890"/>
    </source>
</evidence>
<keyword evidence="2" id="KW-1185">Reference proteome</keyword>